<dbReference type="KEGG" id="qsa:O6P43_025403"/>
<keyword evidence="3" id="KW-0418">Kinase</keyword>
<dbReference type="AlphaFoldDB" id="A0AAD7PG18"/>
<dbReference type="EMBL" id="JARAOO010000010">
    <property type="protein sequence ID" value="KAJ7953742.1"/>
    <property type="molecule type" value="Genomic_DNA"/>
</dbReference>
<dbReference type="InterPro" id="IPR013783">
    <property type="entry name" value="Ig-like_fold"/>
</dbReference>
<keyword evidence="3" id="KW-0808">Transferase</keyword>
<feature type="region of interest" description="Disordered" evidence="1">
    <location>
        <begin position="170"/>
        <end position="213"/>
    </location>
</feature>
<feature type="compositionally biased region" description="Polar residues" evidence="1">
    <location>
        <begin position="187"/>
        <end position="205"/>
    </location>
</feature>
<dbReference type="InterPro" id="IPR032640">
    <property type="entry name" value="AMPK1_CBM"/>
</dbReference>
<keyword evidence="4" id="KW-1185">Reference proteome</keyword>
<feature type="domain" description="AMP-activated protein kinase glycogen-binding" evidence="2">
    <location>
        <begin position="481"/>
        <end position="555"/>
    </location>
</feature>
<evidence type="ECO:0000259" key="2">
    <source>
        <dbReference type="Pfam" id="PF16561"/>
    </source>
</evidence>
<evidence type="ECO:0000313" key="3">
    <source>
        <dbReference type="EMBL" id="KAJ7953742.1"/>
    </source>
</evidence>
<accession>A0AAD7PG18</accession>
<protein>
    <submittedName>
        <fullName evidence="3">5'-AMP-activated protein kinase-related</fullName>
    </submittedName>
</protein>
<proteinExistence type="predicted"/>
<evidence type="ECO:0000313" key="4">
    <source>
        <dbReference type="Proteomes" id="UP001163823"/>
    </source>
</evidence>
<dbReference type="Proteomes" id="UP001163823">
    <property type="component" value="Chromosome 10"/>
</dbReference>
<dbReference type="PANTHER" id="PTHR47434">
    <property type="entry name" value="PROTEIN PTST HOMOLOG 3, CHLOROPLASTIC"/>
    <property type="match status" value="1"/>
</dbReference>
<feature type="compositionally biased region" description="Basic and acidic residues" evidence="1">
    <location>
        <begin position="170"/>
        <end position="183"/>
    </location>
</feature>
<dbReference type="CDD" id="cd02859">
    <property type="entry name" value="E_set_AMPKbeta_like_N"/>
    <property type="match status" value="1"/>
</dbReference>
<dbReference type="GO" id="GO:0009507">
    <property type="term" value="C:chloroplast"/>
    <property type="evidence" value="ECO:0007669"/>
    <property type="project" value="UniProtKB-ARBA"/>
</dbReference>
<dbReference type="GO" id="GO:0016301">
    <property type="term" value="F:kinase activity"/>
    <property type="evidence" value="ECO:0007669"/>
    <property type="project" value="UniProtKB-KW"/>
</dbReference>
<dbReference type="Gene3D" id="2.60.40.10">
    <property type="entry name" value="Immunoglobulins"/>
    <property type="match status" value="1"/>
</dbReference>
<name>A0AAD7PG18_QUISA</name>
<reference evidence="3" key="1">
    <citation type="journal article" date="2023" name="Science">
        <title>Elucidation of the pathway for biosynthesis of saponin adjuvants from the soapbark tree.</title>
        <authorList>
            <person name="Reed J."/>
            <person name="Orme A."/>
            <person name="El-Demerdash A."/>
            <person name="Owen C."/>
            <person name="Martin L.B.B."/>
            <person name="Misra R.C."/>
            <person name="Kikuchi S."/>
            <person name="Rejzek M."/>
            <person name="Martin A.C."/>
            <person name="Harkess A."/>
            <person name="Leebens-Mack J."/>
            <person name="Louveau T."/>
            <person name="Stephenson M.J."/>
            <person name="Osbourn A."/>
        </authorList>
    </citation>
    <scope>NUCLEOTIDE SEQUENCE</scope>
    <source>
        <strain evidence="3">S10</strain>
    </source>
</reference>
<evidence type="ECO:0000256" key="1">
    <source>
        <dbReference type="SAM" id="MobiDB-lite"/>
    </source>
</evidence>
<comment type="caution">
    <text evidence="3">The sequence shown here is derived from an EMBL/GenBank/DDBJ whole genome shotgun (WGS) entry which is preliminary data.</text>
</comment>
<organism evidence="3 4">
    <name type="scientific">Quillaja saponaria</name>
    <name type="common">Soap bark tree</name>
    <dbReference type="NCBI Taxonomy" id="32244"/>
    <lineage>
        <taxon>Eukaryota</taxon>
        <taxon>Viridiplantae</taxon>
        <taxon>Streptophyta</taxon>
        <taxon>Embryophyta</taxon>
        <taxon>Tracheophyta</taxon>
        <taxon>Spermatophyta</taxon>
        <taxon>Magnoliopsida</taxon>
        <taxon>eudicotyledons</taxon>
        <taxon>Gunneridae</taxon>
        <taxon>Pentapetalae</taxon>
        <taxon>rosids</taxon>
        <taxon>fabids</taxon>
        <taxon>Fabales</taxon>
        <taxon>Quillajaceae</taxon>
        <taxon>Quillaja</taxon>
    </lineage>
</organism>
<dbReference type="InterPro" id="IPR014756">
    <property type="entry name" value="Ig_E-set"/>
</dbReference>
<sequence>MLCHTASSSCFLFTYSSVADLICQPFSSVTFIVGSRRQKKRLHSMSLNLVAAKETGALLGYADIFKKGSYYKGLYWGGCSGFVRRCKNWDSEGDFSLEAEILEFMKNSKNPEAFPSKKDLVDAGRIDLVDAIVKKGGWLSFGWDLDEEDEEGYIDVRDWSSFVSREYDRVKEESNETETKENRGSGVVSSFSATHSQSATSSNRSLETEAEDESGIEGILNRLERHRNVTLGLGLGKTGNNIPFPSNGEEDEWHYRISTNVTVASLKRSSRPSSLSSKSGIFGDVRSRLSQNASISDDDGSKKSLKPETWRTWSIQRAGFSYSDFEAAEIAPSETRNEEGGRDVSKNEMLEMEEVTSEHINKEKSDSFEDVLKYNKVQNRIQQLESELSSALLSLRSMPDEVASEGHESSSTDLQTISDAWEFQENEIMNAQGRLRSIRAKLAVLEGKMALAVIEAQKMMKEKQKRLDDTRITQQLLRTACIVWPNSASEVLLSGSFDGWATQRKMEKSSTGIFSLCLKLYPGKYEIKFIVEGEWRIDPLRPIVRNNGYENNLLIIT</sequence>
<dbReference type="Pfam" id="PF16561">
    <property type="entry name" value="AMPK1_CBM"/>
    <property type="match status" value="1"/>
</dbReference>
<dbReference type="SUPFAM" id="SSF81296">
    <property type="entry name" value="E set domains"/>
    <property type="match status" value="1"/>
</dbReference>
<gene>
    <name evidence="3" type="ORF">O6P43_025403</name>
</gene>
<dbReference type="PANTHER" id="PTHR47434:SF1">
    <property type="entry name" value="PROTEIN PTST HOMOLOG 2, CHLOROPLASTIC"/>
    <property type="match status" value="1"/>
</dbReference>